<evidence type="ECO:0000313" key="3">
    <source>
        <dbReference type="Proteomes" id="UP000630660"/>
    </source>
</evidence>
<dbReference type="InterPro" id="IPR011047">
    <property type="entry name" value="Quinoprotein_ADH-like_sf"/>
</dbReference>
<reference evidence="2" key="1">
    <citation type="submission" date="2019-11" db="EMBL/GenBank/DDBJ databases">
        <title>Microbial mats filling the niche in hypersaline microbial mats.</title>
        <authorList>
            <person name="Wong H.L."/>
            <person name="Macleod F.I."/>
            <person name="White R.A. III"/>
            <person name="Burns B.P."/>
        </authorList>
    </citation>
    <scope>NUCLEOTIDE SEQUENCE</scope>
    <source>
        <strain evidence="2">Bin_327</strain>
    </source>
</reference>
<accession>A0A9D5QDS5</accession>
<evidence type="ECO:0000256" key="1">
    <source>
        <dbReference type="SAM" id="SignalP"/>
    </source>
</evidence>
<keyword evidence="1" id="KW-0732">Signal</keyword>
<gene>
    <name evidence="2" type="ORF">GF359_09080</name>
</gene>
<name>A0A9D5QDS5_UNCW3</name>
<dbReference type="NCBIfam" id="TIGR04183">
    <property type="entry name" value="Por_Secre_tail"/>
    <property type="match status" value="1"/>
</dbReference>
<dbReference type="SUPFAM" id="SSF50998">
    <property type="entry name" value="Quinoprotein alcohol dehydrogenase-like"/>
    <property type="match status" value="1"/>
</dbReference>
<dbReference type="Proteomes" id="UP000630660">
    <property type="component" value="Unassembled WGS sequence"/>
</dbReference>
<feature type="chain" id="PRO_5039458396" evidence="1">
    <location>
        <begin position="22"/>
        <end position="572"/>
    </location>
</feature>
<comment type="caution">
    <text evidence="2">The sequence shown here is derived from an EMBL/GenBank/DDBJ whole genome shotgun (WGS) entry which is preliminary data.</text>
</comment>
<dbReference type="AlphaFoldDB" id="A0A9D5QDS5"/>
<sequence>MKRFTLILTAALMVIPAATYGWTKTYGGENWEQGNYVQPTSDGGYVVVGTASDSPGYYSYGELWLLKTDEKDDTLWTRRYRKDSVSVGEAVFETADAGYMVFGNSTASGIPDEGWLLKTDSEGDTLWTRGYDFSVGSVQPTSDGGYIIGGGFFVWTGGLFRASGLTRLDSQGNVLWRKGCDYYDATVTYAEETVDGGFILTGSSFKEFERFWLARTDSAGDTLWTKLKGLFTDLGYCVRQTSDGGYIACGFLDIDLGAEFYVVRTDSAGEVIWGYCPGIGGVAYSVCEVEEREFVVAGTYALTGGDGYLVKFDDAGDTVWTRTYGSTDDEFMWIDKTADGGLILTGHSAADLWIVKTDSEGKSWSRKVIPLMVLEPEHYYISESMFPAARFINQGYEEATDFYCHCEIEGPIYPDTSVFYHDSVLVSSPLAPGDSIDIEFSEWVCPEEQAESFFGKATFYTTKEGDEGYGSWPLRKSFIAKPDGICEGDIVGRRPLFEVSKPVGSRITVSYTNQPQGFHASVFDASGRKVDEINSVKPSDTILWGMNQSPGVYFIVPYQESPIKTQKVVIIR</sequence>
<dbReference type="PANTHER" id="PTHR42754">
    <property type="entry name" value="ENDOGLUCANASE"/>
    <property type="match status" value="1"/>
</dbReference>
<protein>
    <submittedName>
        <fullName evidence="2">T9SS type A sorting domain-containing protein</fullName>
    </submittedName>
</protein>
<dbReference type="EMBL" id="WJKJ01000302">
    <property type="protein sequence ID" value="MBD3365351.1"/>
    <property type="molecule type" value="Genomic_DNA"/>
</dbReference>
<proteinExistence type="predicted"/>
<dbReference type="PANTHER" id="PTHR42754:SF1">
    <property type="entry name" value="LIPOPROTEIN"/>
    <property type="match status" value="1"/>
</dbReference>
<evidence type="ECO:0000313" key="2">
    <source>
        <dbReference type="EMBL" id="MBD3365351.1"/>
    </source>
</evidence>
<organism evidence="2 3">
    <name type="scientific">candidate division WOR-3 bacterium</name>
    <dbReference type="NCBI Taxonomy" id="2052148"/>
    <lineage>
        <taxon>Bacteria</taxon>
        <taxon>Bacteria division WOR-3</taxon>
    </lineage>
</organism>
<feature type="signal peptide" evidence="1">
    <location>
        <begin position="1"/>
        <end position="21"/>
    </location>
</feature>
<dbReference type="InterPro" id="IPR026444">
    <property type="entry name" value="Secre_tail"/>
</dbReference>